<feature type="compositionally biased region" description="Polar residues" evidence="1">
    <location>
        <begin position="199"/>
        <end position="216"/>
    </location>
</feature>
<dbReference type="PROSITE" id="PS50994">
    <property type="entry name" value="INTEGRASE"/>
    <property type="match status" value="1"/>
</dbReference>
<dbReference type="SUPFAM" id="SSF56672">
    <property type="entry name" value="DNA/RNA polymerases"/>
    <property type="match status" value="1"/>
</dbReference>
<evidence type="ECO:0000259" key="2">
    <source>
        <dbReference type="PROSITE" id="PS50994"/>
    </source>
</evidence>
<dbReference type="GO" id="GO:0003676">
    <property type="term" value="F:nucleic acid binding"/>
    <property type="evidence" value="ECO:0007669"/>
    <property type="project" value="InterPro"/>
</dbReference>
<dbReference type="CDD" id="cd09272">
    <property type="entry name" value="RNase_HI_RT_Ty1"/>
    <property type="match status" value="1"/>
</dbReference>
<dbReference type="Proteomes" id="UP001165190">
    <property type="component" value="Unassembled WGS sequence"/>
</dbReference>
<name>A0A9W7LPR9_HIBTR</name>
<dbReference type="InterPro" id="IPR057670">
    <property type="entry name" value="SH3_retrovirus"/>
</dbReference>
<dbReference type="Pfam" id="PF07727">
    <property type="entry name" value="RVT_2"/>
    <property type="match status" value="1"/>
</dbReference>
<evidence type="ECO:0000256" key="1">
    <source>
        <dbReference type="SAM" id="MobiDB-lite"/>
    </source>
</evidence>
<reference evidence="3" key="1">
    <citation type="submission" date="2023-05" db="EMBL/GenBank/DDBJ databases">
        <title>Genome and transcriptome analyses reveal genes involved in the formation of fine ridges on petal epidermal cells in Hibiscus trionum.</title>
        <authorList>
            <person name="Koshimizu S."/>
            <person name="Masuda S."/>
            <person name="Ishii T."/>
            <person name="Shirasu K."/>
            <person name="Hoshino A."/>
            <person name="Arita M."/>
        </authorList>
    </citation>
    <scope>NUCLEOTIDE SEQUENCE</scope>
    <source>
        <strain evidence="3">Hamamatsu line</strain>
    </source>
</reference>
<accession>A0A9W7LPR9</accession>
<comment type="caution">
    <text evidence="3">The sequence shown here is derived from an EMBL/GenBank/DDBJ whole genome shotgun (WGS) entry which is preliminary data.</text>
</comment>
<evidence type="ECO:0000313" key="4">
    <source>
        <dbReference type="Proteomes" id="UP001165190"/>
    </source>
</evidence>
<dbReference type="InterPro" id="IPR013103">
    <property type="entry name" value="RVT_2"/>
</dbReference>
<dbReference type="AlphaFoldDB" id="A0A9W7LPR9"/>
<dbReference type="GO" id="GO:0015074">
    <property type="term" value="P:DNA integration"/>
    <property type="evidence" value="ECO:0007669"/>
    <property type="project" value="InterPro"/>
</dbReference>
<feature type="domain" description="Integrase catalytic" evidence="2">
    <location>
        <begin position="1"/>
        <end position="105"/>
    </location>
</feature>
<dbReference type="SUPFAM" id="SSF53098">
    <property type="entry name" value="Ribonuclease H-like"/>
    <property type="match status" value="1"/>
</dbReference>
<dbReference type="Gene3D" id="3.30.420.10">
    <property type="entry name" value="Ribonuclease H-like superfamily/Ribonuclease H"/>
    <property type="match status" value="1"/>
</dbReference>
<dbReference type="InterPro" id="IPR043502">
    <property type="entry name" value="DNA/RNA_pol_sf"/>
</dbReference>
<protein>
    <recommendedName>
        <fullName evidence="2">Integrase catalytic domain-containing protein</fullName>
    </recommendedName>
</protein>
<dbReference type="PANTHER" id="PTHR11439">
    <property type="entry name" value="GAG-POL-RELATED RETROTRANSPOSON"/>
    <property type="match status" value="1"/>
</dbReference>
<dbReference type="OrthoDB" id="1617351at2759"/>
<feature type="compositionally biased region" description="Polar residues" evidence="1">
    <location>
        <begin position="224"/>
        <end position="241"/>
    </location>
</feature>
<organism evidence="3 4">
    <name type="scientific">Hibiscus trionum</name>
    <name type="common">Flower of an hour</name>
    <dbReference type="NCBI Taxonomy" id="183268"/>
    <lineage>
        <taxon>Eukaryota</taxon>
        <taxon>Viridiplantae</taxon>
        <taxon>Streptophyta</taxon>
        <taxon>Embryophyta</taxon>
        <taxon>Tracheophyta</taxon>
        <taxon>Spermatophyta</taxon>
        <taxon>Magnoliopsida</taxon>
        <taxon>eudicotyledons</taxon>
        <taxon>Gunneridae</taxon>
        <taxon>Pentapetalae</taxon>
        <taxon>rosids</taxon>
        <taxon>malvids</taxon>
        <taxon>Malvales</taxon>
        <taxon>Malvaceae</taxon>
        <taxon>Malvoideae</taxon>
        <taxon>Hibiscus</taxon>
    </lineage>
</organism>
<gene>
    <name evidence="3" type="ORF">HRI_000911700</name>
</gene>
<dbReference type="PANTHER" id="PTHR11439:SF470">
    <property type="entry name" value="CYSTEINE-RICH RLK (RECEPTOR-LIKE PROTEIN KINASE) 8"/>
    <property type="match status" value="1"/>
</dbReference>
<dbReference type="EMBL" id="BSYR01000010">
    <property type="protein sequence ID" value="GMI72424.1"/>
    <property type="molecule type" value="Genomic_DNA"/>
</dbReference>
<feature type="region of interest" description="Disordered" evidence="1">
    <location>
        <begin position="198"/>
        <end position="243"/>
    </location>
</feature>
<sequence length="898" mass="101013">MVKRQFGFDLKVSRSDNAPELKFVELFKSLGILHQFSCVETPQQNAVVERKHQHLLAVARAFYFQSKLPIQFWGDCLLAATHVINRLPSIFLEHKSPYELLFCKVPDYSHLRVIGCLCFVSTLASKRDKFSPRALPGVLLGYVPGVKGYKIFIISTKKIIVSRDVVFHESIYPFHKVAHSSVSLIDPFPNISLPRVSNDDSPSSFVQITPQGSDTNGVEHEISSPPTSLHPSATSHNTSEIDTSRDIPEVSQPVHQLTQEIVPTQSNQLTQEIVPPAAPQVAHAPAPQAARVLAPPADRVRACVPAPQDDRVPARADSAPHAELIRRSSRISQKPTYLQHYQCNNTTDCCYPLQHHVSSHHLSDDYASFVNNISSVYEPTYYHQAVKYPEWRQVMQDELQAMEDLKTWTVVPLPEGKQPIDYKWVYRVKYKADGTVDRFKARLVAKGFTQIEGVDYIDTFSPVAKMTSFKVLLALVASNNWHLLQLDVNNAFLNGQLDEEVYMKLPLGYNLKNSITCENQDGSSNLVCKLNKSIYGLKQASRQWFHAFSQVILKCGFVQSPSEHSLFTKGTGDEFIALLVYVDDVVLAGKNLLLLEAVQDFLQSHFKLKLLGPLKYFLGFEIARNDAGISLSQRHYTLQLLEDTGCLGKKPAEIPLIASHKLSVHEGDLLPDPQIYRRLVGRLLYLTHTRPDITFAVHLLSQFVSSPRQSHLQAVYHLLSYIKKSPGQGLFFSKNNNLQLRAFVDADYGSCPDTRRSTTGYCTYLGDSLISWKSKKQNTVSRSSCEAEYRAMASATCELVWLTALLSSFGVQISQTSLFCDNQFAVHLASNQVFHERSKHIEVDCHFIREKVAAGFLKLFHIRSINQLADMFTKALPSSSFHHFVSKLGLLDIHQPPA</sequence>
<evidence type="ECO:0000313" key="3">
    <source>
        <dbReference type="EMBL" id="GMI72424.1"/>
    </source>
</evidence>
<dbReference type="InterPro" id="IPR036397">
    <property type="entry name" value="RNaseH_sf"/>
</dbReference>
<dbReference type="InterPro" id="IPR001584">
    <property type="entry name" value="Integrase_cat-core"/>
</dbReference>
<keyword evidence="4" id="KW-1185">Reference proteome</keyword>
<dbReference type="InterPro" id="IPR012337">
    <property type="entry name" value="RNaseH-like_sf"/>
</dbReference>
<proteinExistence type="predicted"/>
<dbReference type="Pfam" id="PF25597">
    <property type="entry name" value="SH3_retrovirus"/>
    <property type="match status" value="1"/>
</dbReference>